<dbReference type="EMBL" id="AMZH03004028">
    <property type="protein sequence ID" value="RRT70406.1"/>
    <property type="molecule type" value="Genomic_DNA"/>
</dbReference>
<dbReference type="AlphaFoldDB" id="A0A427A2H3"/>
<dbReference type="Proteomes" id="UP000287651">
    <property type="component" value="Unassembled WGS sequence"/>
</dbReference>
<evidence type="ECO:0000313" key="2">
    <source>
        <dbReference type="Proteomes" id="UP000287651"/>
    </source>
</evidence>
<protein>
    <submittedName>
        <fullName evidence="1">Uncharacterized protein</fullName>
    </submittedName>
</protein>
<evidence type="ECO:0000313" key="1">
    <source>
        <dbReference type="EMBL" id="RRT70406.1"/>
    </source>
</evidence>
<accession>A0A427A2H3</accession>
<proteinExistence type="predicted"/>
<organism evidence="1 2">
    <name type="scientific">Ensete ventricosum</name>
    <name type="common">Abyssinian banana</name>
    <name type="synonym">Musa ensete</name>
    <dbReference type="NCBI Taxonomy" id="4639"/>
    <lineage>
        <taxon>Eukaryota</taxon>
        <taxon>Viridiplantae</taxon>
        <taxon>Streptophyta</taxon>
        <taxon>Embryophyta</taxon>
        <taxon>Tracheophyta</taxon>
        <taxon>Spermatophyta</taxon>
        <taxon>Magnoliopsida</taxon>
        <taxon>Liliopsida</taxon>
        <taxon>Zingiberales</taxon>
        <taxon>Musaceae</taxon>
        <taxon>Ensete</taxon>
    </lineage>
</organism>
<comment type="caution">
    <text evidence="1">The sequence shown here is derived from an EMBL/GenBank/DDBJ whole genome shotgun (WGS) entry which is preliminary data.</text>
</comment>
<sequence>MDCLPIQAVWLPYVEAVGRLVWASCLHKRSTMDWLPCTSGWSWAAAGGWLALHIRMATLHERLVMGCRSWLATYLTGPRLPTQAA</sequence>
<name>A0A427A2H3_ENSVE</name>
<gene>
    <name evidence="1" type="ORF">B296_00030739</name>
</gene>
<reference evidence="1 2" key="1">
    <citation type="journal article" date="2014" name="Agronomy (Basel)">
        <title>A Draft Genome Sequence for Ensete ventricosum, the Drought-Tolerant Tree Against Hunger.</title>
        <authorList>
            <person name="Harrison J."/>
            <person name="Moore K.A."/>
            <person name="Paszkiewicz K."/>
            <person name="Jones T."/>
            <person name="Grant M."/>
            <person name="Ambacheew D."/>
            <person name="Muzemil S."/>
            <person name="Studholme D.J."/>
        </authorList>
    </citation>
    <scope>NUCLEOTIDE SEQUENCE [LARGE SCALE GENOMIC DNA]</scope>
</reference>